<comment type="similarity">
    <text evidence="1 5">Belongs to the Fmt family.</text>
</comment>
<comment type="function">
    <text evidence="5">Attaches a formyl group to the free amino group of methionyl-tRNA(fMet). The formyl group appears to play a dual role in the initiator identity of N-formylmethionyl-tRNA by promoting its recognition by IF2 and preventing the misappropriation of this tRNA by the elongation apparatus.</text>
</comment>
<dbReference type="GO" id="GO:0005829">
    <property type="term" value="C:cytosol"/>
    <property type="evidence" value="ECO:0007669"/>
    <property type="project" value="TreeGrafter"/>
</dbReference>
<dbReference type="InterPro" id="IPR002376">
    <property type="entry name" value="Formyl_transf_N"/>
</dbReference>
<reference evidence="8" key="1">
    <citation type="submission" date="2022-12" db="EMBL/GenBank/DDBJ databases">
        <title>Description and comparative metabolic analysis of Aerococcus sp. nov., isolated from the feces of a pig.</title>
        <authorList>
            <person name="Chang Y.-H."/>
        </authorList>
    </citation>
    <scope>NUCLEOTIDE SEQUENCE</scope>
    <source>
        <strain evidence="8">YH-aer222</strain>
    </source>
</reference>
<dbReference type="SUPFAM" id="SSF53328">
    <property type="entry name" value="Formyltransferase"/>
    <property type="match status" value="1"/>
</dbReference>
<keyword evidence="4 5" id="KW-0648">Protein biosynthesis</keyword>
<dbReference type="Pfam" id="PF02911">
    <property type="entry name" value="Formyl_trans_C"/>
    <property type="match status" value="1"/>
</dbReference>
<gene>
    <name evidence="5 8" type="primary">fmt</name>
    <name evidence="8" type="ORF">OW157_02755</name>
</gene>
<feature type="domain" description="Formyl transferase N-terminal" evidence="6">
    <location>
        <begin position="2"/>
        <end position="180"/>
    </location>
</feature>
<evidence type="ECO:0000256" key="4">
    <source>
        <dbReference type="ARBA" id="ARBA00022917"/>
    </source>
</evidence>
<evidence type="ECO:0000256" key="5">
    <source>
        <dbReference type="HAMAP-Rule" id="MF_00182"/>
    </source>
</evidence>
<evidence type="ECO:0000256" key="3">
    <source>
        <dbReference type="ARBA" id="ARBA00022679"/>
    </source>
</evidence>
<keyword evidence="9" id="KW-1185">Reference proteome</keyword>
<sequence length="319" mass="34822">MKRIVFMGTPEFSVPILQALNEEADYEVVGVVTQPDRPVGRKKKLQASPVKQAALEADLPVYQPERIASDQKVYDLLAADIDVIITAAYGQFLPTKLLDLPKLGALNVHASALPKYRGGAPVHYAIWQGETETGVSIMRMVKAMDAGPVLAQATQAIGPDDTVEELFNTLSLLGRDLLIATLPAFWTGDLEEVPQDEAKASYSPNITRDQERVEWEQTAQAIHNQIRAMNSWPVAHTLMGGQRWKLWKSSVPADQSTDQAPGTIIKIQKKPAQFWVAAGEDTVLALEEIQPAGKKRMPIASFINGGSGGLDVGDQFQAD</sequence>
<dbReference type="InterPro" id="IPR041711">
    <property type="entry name" value="Met-tRNA-FMT_N"/>
</dbReference>
<dbReference type="EMBL" id="JAPRFR010000001">
    <property type="protein sequence ID" value="MCZ0725487.1"/>
    <property type="molecule type" value="Genomic_DNA"/>
</dbReference>
<proteinExistence type="inferred from homology"/>
<evidence type="ECO:0000313" key="8">
    <source>
        <dbReference type="EMBL" id="MCZ0725487.1"/>
    </source>
</evidence>
<dbReference type="Pfam" id="PF00551">
    <property type="entry name" value="Formyl_trans_N"/>
    <property type="match status" value="1"/>
</dbReference>
<dbReference type="SUPFAM" id="SSF50486">
    <property type="entry name" value="FMT C-terminal domain-like"/>
    <property type="match status" value="1"/>
</dbReference>
<dbReference type="EC" id="2.1.2.9" evidence="2 5"/>
<dbReference type="InterPro" id="IPR036477">
    <property type="entry name" value="Formyl_transf_N_sf"/>
</dbReference>
<dbReference type="PROSITE" id="PS00373">
    <property type="entry name" value="GART"/>
    <property type="match status" value="1"/>
</dbReference>
<dbReference type="FunFam" id="3.40.50.12230:FF:000001">
    <property type="entry name" value="Methionyl-tRNA formyltransferase"/>
    <property type="match status" value="1"/>
</dbReference>
<evidence type="ECO:0000256" key="1">
    <source>
        <dbReference type="ARBA" id="ARBA00010699"/>
    </source>
</evidence>
<evidence type="ECO:0000256" key="2">
    <source>
        <dbReference type="ARBA" id="ARBA00012261"/>
    </source>
</evidence>
<dbReference type="GO" id="GO:0004479">
    <property type="term" value="F:methionyl-tRNA formyltransferase activity"/>
    <property type="evidence" value="ECO:0007669"/>
    <property type="project" value="UniProtKB-UniRule"/>
</dbReference>
<evidence type="ECO:0000313" key="9">
    <source>
        <dbReference type="Proteomes" id="UP001146670"/>
    </source>
</evidence>
<protein>
    <recommendedName>
        <fullName evidence="2 5">Methionyl-tRNA formyltransferase</fullName>
        <ecNumber evidence="2 5">2.1.2.9</ecNumber>
    </recommendedName>
</protein>
<dbReference type="NCBIfam" id="TIGR00460">
    <property type="entry name" value="fmt"/>
    <property type="match status" value="1"/>
</dbReference>
<dbReference type="AlphaFoldDB" id="A0A9X3JEI8"/>
<dbReference type="RefSeq" id="WP_268751805.1">
    <property type="nucleotide sequence ID" value="NZ_JAPRFQ010000001.1"/>
</dbReference>
<dbReference type="CDD" id="cd08646">
    <property type="entry name" value="FMT_core_Met-tRNA-FMT_N"/>
    <property type="match status" value="1"/>
</dbReference>
<dbReference type="CDD" id="cd08704">
    <property type="entry name" value="Met_tRNA_FMT_C"/>
    <property type="match status" value="1"/>
</dbReference>
<evidence type="ECO:0000259" key="7">
    <source>
        <dbReference type="Pfam" id="PF02911"/>
    </source>
</evidence>
<dbReference type="PANTHER" id="PTHR11138:SF5">
    <property type="entry name" value="METHIONYL-TRNA FORMYLTRANSFERASE, MITOCHONDRIAL"/>
    <property type="match status" value="1"/>
</dbReference>
<organism evidence="8 9">
    <name type="scientific">Aerococcus kribbianus</name>
    <dbReference type="NCBI Taxonomy" id="2999064"/>
    <lineage>
        <taxon>Bacteria</taxon>
        <taxon>Bacillati</taxon>
        <taxon>Bacillota</taxon>
        <taxon>Bacilli</taxon>
        <taxon>Lactobacillales</taxon>
        <taxon>Aerococcaceae</taxon>
        <taxon>Aerococcus</taxon>
    </lineage>
</organism>
<dbReference type="InterPro" id="IPR005794">
    <property type="entry name" value="Fmt"/>
</dbReference>
<evidence type="ECO:0000259" key="6">
    <source>
        <dbReference type="Pfam" id="PF00551"/>
    </source>
</evidence>
<dbReference type="InterPro" id="IPR005793">
    <property type="entry name" value="Formyl_trans_C"/>
</dbReference>
<dbReference type="Gene3D" id="3.40.50.12230">
    <property type="match status" value="1"/>
</dbReference>
<dbReference type="Proteomes" id="UP001146670">
    <property type="component" value="Unassembled WGS sequence"/>
</dbReference>
<dbReference type="InterPro" id="IPR001555">
    <property type="entry name" value="GART_AS"/>
</dbReference>
<feature type="binding site" evidence="5">
    <location>
        <begin position="111"/>
        <end position="114"/>
    </location>
    <ligand>
        <name>(6S)-5,6,7,8-tetrahydrofolate</name>
        <dbReference type="ChEBI" id="CHEBI:57453"/>
    </ligand>
</feature>
<comment type="catalytic activity">
    <reaction evidence="5">
        <text>L-methionyl-tRNA(fMet) + (6R)-10-formyltetrahydrofolate = N-formyl-L-methionyl-tRNA(fMet) + (6S)-5,6,7,8-tetrahydrofolate + H(+)</text>
        <dbReference type="Rhea" id="RHEA:24380"/>
        <dbReference type="Rhea" id="RHEA-COMP:9952"/>
        <dbReference type="Rhea" id="RHEA-COMP:9953"/>
        <dbReference type="ChEBI" id="CHEBI:15378"/>
        <dbReference type="ChEBI" id="CHEBI:57453"/>
        <dbReference type="ChEBI" id="CHEBI:78530"/>
        <dbReference type="ChEBI" id="CHEBI:78844"/>
        <dbReference type="ChEBI" id="CHEBI:195366"/>
        <dbReference type="EC" id="2.1.2.9"/>
    </reaction>
</comment>
<name>A0A9X3JEI8_9LACT</name>
<dbReference type="InterPro" id="IPR044135">
    <property type="entry name" value="Met-tRNA-FMT_C"/>
</dbReference>
<dbReference type="PANTHER" id="PTHR11138">
    <property type="entry name" value="METHIONYL-TRNA FORMYLTRANSFERASE"/>
    <property type="match status" value="1"/>
</dbReference>
<accession>A0A9X3JEI8</accession>
<dbReference type="HAMAP" id="MF_00182">
    <property type="entry name" value="Formyl_trans"/>
    <property type="match status" value="1"/>
</dbReference>
<dbReference type="InterPro" id="IPR011034">
    <property type="entry name" value="Formyl_transferase-like_C_sf"/>
</dbReference>
<keyword evidence="3 5" id="KW-0808">Transferase</keyword>
<comment type="caution">
    <text evidence="8">The sequence shown here is derived from an EMBL/GenBank/DDBJ whole genome shotgun (WGS) entry which is preliminary data.</text>
</comment>
<feature type="domain" description="Formyl transferase C-terminal" evidence="7">
    <location>
        <begin position="205"/>
        <end position="305"/>
    </location>
</feature>